<gene>
    <name evidence="1" type="ORF">CGGC5_v016885</name>
</gene>
<name>A0A7J6ID41_COLFN</name>
<comment type="caution">
    <text evidence="1">The sequence shown here is derived from an EMBL/GenBank/DDBJ whole genome shotgun (WGS) entry which is preliminary data.</text>
</comment>
<reference evidence="1 2" key="2">
    <citation type="submission" date="2020-04" db="EMBL/GenBank/DDBJ databases">
        <title>Genome sequencing and assembly of multiple isolates from the Colletotrichum gloeosporioides species complex.</title>
        <authorList>
            <person name="Gan P."/>
            <person name="Shirasu K."/>
        </authorList>
    </citation>
    <scope>NUCLEOTIDE SEQUENCE [LARGE SCALE GENOMIC DNA]</scope>
    <source>
        <strain evidence="1 2">Nara gc5</strain>
    </source>
</reference>
<sequence length="264" mass="30216">MKATTQVSLAPSKRLVLVHIERRVEDEYEKLTEPSVDDEPCLVRHRRSKELAVCRLTWLQSLDGIRRIAHQNVAAIYSIFQQSQVVFLVHEQLEVGLQELAMINEIHIASALSQVIDGIHHVVAEKIQFPIESIRVTRCGVVKIVLNVCFQPAVDAVADAEQYWSGVYDDVILWIWPWPQRLPLSFVAREFLLKHHEQTLPDRQHRFLERSNGPDGLLALVAQTLDAKEAAVLDRMHDDPLPCDLVTRMYGRTSREQPSGVQRK</sequence>
<proteinExistence type="predicted"/>
<accession>A0A7J6ID41</accession>
<dbReference type="InParanoid" id="A0A7J6ID41"/>
<protein>
    <submittedName>
        <fullName evidence="1">Uncharacterized protein</fullName>
    </submittedName>
</protein>
<dbReference type="RefSeq" id="XP_066006894.1">
    <property type="nucleotide sequence ID" value="XM_066153634.1"/>
</dbReference>
<dbReference type="Proteomes" id="UP000011096">
    <property type="component" value="Unassembled WGS sequence"/>
</dbReference>
<dbReference type="GeneID" id="90980605"/>
<organism evidence="1 2">
    <name type="scientific">Colletotrichum fructicola (strain Nara gc5)</name>
    <name type="common">Anthracnose fungus</name>
    <name type="synonym">Colletotrichum gloeosporioides (strain Nara gc5)</name>
    <dbReference type="NCBI Taxonomy" id="1213859"/>
    <lineage>
        <taxon>Eukaryota</taxon>
        <taxon>Fungi</taxon>
        <taxon>Dikarya</taxon>
        <taxon>Ascomycota</taxon>
        <taxon>Pezizomycotina</taxon>
        <taxon>Sordariomycetes</taxon>
        <taxon>Hypocreomycetidae</taxon>
        <taxon>Glomerellales</taxon>
        <taxon>Glomerellaceae</taxon>
        <taxon>Colletotrichum</taxon>
        <taxon>Colletotrichum gloeosporioides species complex</taxon>
    </lineage>
</organism>
<dbReference type="EMBL" id="ANPB02000011">
    <property type="protein sequence ID" value="KAF4474172.1"/>
    <property type="molecule type" value="Genomic_DNA"/>
</dbReference>
<dbReference type="AlphaFoldDB" id="A0A7J6ID41"/>
<reference evidence="1 2" key="1">
    <citation type="submission" date="2012-08" db="EMBL/GenBank/DDBJ databases">
        <authorList>
            <person name="Gan P.H.P."/>
            <person name="Ikeda K."/>
            <person name="Irieda H."/>
            <person name="Narusaka M."/>
            <person name="O'Connell R.J."/>
            <person name="Narusaka Y."/>
            <person name="Takano Y."/>
            <person name="Kubo Y."/>
            <person name="Shirasu K."/>
        </authorList>
    </citation>
    <scope>NUCLEOTIDE SEQUENCE [LARGE SCALE GENOMIC DNA]</scope>
    <source>
        <strain evidence="1 2">Nara gc5</strain>
    </source>
</reference>
<evidence type="ECO:0000313" key="1">
    <source>
        <dbReference type="EMBL" id="KAF4474172.1"/>
    </source>
</evidence>
<evidence type="ECO:0000313" key="2">
    <source>
        <dbReference type="Proteomes" id="UP000011096"/>
    </source>
</evidence>
<keyword evidence="2" id="KW-1185">Reference proteome</keyword>
<dbReference type="OrthoDB" id="5032954at2759"/>